<proteinExistence type="predicted"/>
<dbReference type="AlphaFoldDB" id="A0A7R7XFE0"/>
<dbReference type="OrthoDB" id="3945550at2759"/>
<protein>
    <recommendedName>
        <fullName evidence="4">F-box domain-containing protein</fullName>
    </recommendedName>
</protein>
<feature type="region of interest" description="Disordered" evidence="1">
    <location>
        <begin position="506"/>
        <end position="528"/>
    </location>
</feature>
<dbReference type="Gene3D" id="3.80.10.10">
    <property type="entry name" value="Ribonuclease Inhibitor"/>
    <property type="match status" value="1"/>
</dbReference>
<dbReference type="EMBL" id="AP024444">
    <property type="protein sequence ID" value="BCS20280.1"/>
    <property type="molecule type" value="Genomic_DNA"/>
</dbReference>
<gene>
    <name evidence="2" type="ORF">APUU_20712A</name>
</gene>
<accession>A0A7R7XFE0</accession>
<evidence type="ECO:0000313" key="2">
    <source>
        <dbReference type="EMBL" id="BCS20280.1"/>
    </source>
</evidence>
<dbReference type="InterPro" id="IPR032675">
    <property type="entry name" value="LRR_dom_sf"/>
</dbReference>
<evidence type="ECO:0000256" key="1">
    <source>
        <dbReference type="SAM" id="MobiDB-lite"/>
    </source>
</evidence>
<keyword evidence="3" id="KW-1185">Reference proteome</keyword>
<evidence type="ECO:0000313" key="3">
    <source>
        <dbReference type="Proteomes" id="UP000654913"/>
    </source>
</evidence>
<reference evidence="2" key="1">
    <citation type="submission" date="2021-01" db="EMBL/GenBank/DDBJ databases">
        <authorList>
            <consortium name="Aspergillus puulaauensis MK2 genome sequencing consortium"/>
            <person name="Kazuki M."/>
            <person name="Futagami T."/>
        </authorList>
    </citation>
    <scope>NUCLEOTIDE SEQUENCE</scope>
    <source>
        <strain evidence="2">MK2</strain>
    </source>
</reference>
<evidence type="ECO:0008006" key="4">
    <source>
        <dbReference type="Google" id="ProtNLM"/>
    </source>
</evidence>
<organism evidence="2 3">
    <name type="scientific">Aspergillus puulaauensis</name>
    <dbReference type="NCBI Taxonomy" id="1220207"/>
    <lineage>
        <taxon>Eukaryota</taxon>
        <taxon>Fungi</taxon>
        <taxon>Dikarya</taxon>
        <taxon>Ascomycota</taxon>
        <taxon>Pezizomycotina</taxon>
        <taxon>Eurotiomycetes</taxon>
        <taxon>Eurotiomycetidae</taxon>
        <taxon>Eurotiales</taxon>
        <taxon>Aspergillaceae</taxon>
        <taxon>Aspergillus</taxon>
    </lineage>
</organism>
<dbReference type="GeneID" id="64970285"/>
<feature type="compositionally biased region" description="Acidic residues" evidence="1">
    <location>
        <begin position="512"/>
        <end position="528"/>
    </location>
</feature>
<sequence length="528" mass="59347">MTGQGLSLDAWSEVVEHVGRDDLLNLCLVSRLLKAVATRVLYRSITLEPRLYNLGLVDTNVDQSQLPQFEQRGHWNLLSRLGSKENQSLRNLVQEVILLRPSNEAIPLDKAFLNSLRKDDHFSKLLTTLPNLRRVTIGIPELQTDHVIRTLSAHSKKPELSLILDGYDQRISTDSPLPCISSLAVAGDPRSHRKENGLLKFQQLVFNSPNLRSLSIAVLDDYNGRMRRARRAGMHLTFYLEGDERFPPLEELALNGYVMKDGEASLWQSNVQWEKLASLTVGPLPCWSVLPGFAGYATALKTLKVFTYHGMIGGEEARIGLEALLSSFDGLEVLDVKGVICSVSAVGQHRNLSVLCLHEDEPQHDDGDAVRTVLTPADILYLDEHCPRISSLALDVQRVNGKLDEKALQAIVTGFRSLRYLSIHFEMGLRDIRRPITPVINPDTAQSIGQDIFNRRKQAGSSLPELTLWTGSSYRSRLYWKPKYLNFERRFTASYTLRQGEALTSASGLVSEEGEEYEDQDEDEDEDD</sequence>
<dbReference type="KEGG" id="apuu:APUU_20712A"/>
<dbReference type="Proteomes" id="UP000654913">
    <property type="component" value="Chromosome 2"/>
</dbReference>
<dbReference type="RefSeq" id="XP_041552474.1">
    <property type="nucleotide sequence ID" value="XM_041699384.1"/>
</dbReference>
<name>A0A7R7XFE0_9EURO</name>
<reference evidence="2" key="2">
    <citation type="submission" date="2021-02" db="EMBL/GenBank/DDBJ databases">
        <title>Aspergillus puulaauensis MK2 genome sequence.</title>
        <authorList>
            <person name="Futagami T."/>
            <person name="Mori K."/>
            <person name="Kadooka C."/>
            <person name="Tanaka T."/>
        </authorList>
    </citation>
    <scope>NUCLEOTIDE SEQUENCE</scope>
    <source>
        <strain evidence="2">MK2</strain>
    </source>
</reference>